<feature type="compositionally biased region" description="Basic and acidic residues" evidence="1">
    <location>
        <begin position="50"/>
        <end position="59"/>
    </location>
</feature>
<proteinExistence type="predicted"/>
<comment type="caution">
    <text evidence="3">The sequence shown here is derived from an EMBL/GenBank/DDBJ whole genome shotgun (WGS) entry which is preliminary data.</text>
</comment>
<name>A0A845BPN6_9PROT</name>
<feature type="region of interest" description="Disordered" evidence="1">
    <location>
        <begin position="771"/>
        <end position="790"/>
    </location>
</feature>
<evidence type="ECO:0000313" key="4">
    <source>
        <dbReference type="Proteomes" id="UP000460715"/>
    </source>
</evidence>
<dbReference type="EMBL" id="SNVJ01000020">
    <property type="protein sequence ID" value="MXP65369.1"/>
    <property type="molecule type" value="Genomic_DNA"/>
</dbReference>
<feature type="compositionally biased region" description="Low complexity" evidence="1">
    <location>
        <begin position="60"/>
        <end position="79"/>
    </location>
</feature>
<feature type="domain" description="eCIS core" evidence="2">
    <location>
        <begin position="177"/>
        <end position="249"/>
    </location>
</feature>
<protein>
    <submittedName>
        <fullName evidence="3">DUF4157 domain-containing protein</fullName>
    </submittedName>
</protein>
<sequence>MKTTAAPLPAKKAPPLRRRAAPARLPAARVAAPEAPALRAKLEVGAANDPFEREAEANAERVATMSAPALPAAADGGPLRRAGINDQPSLDALDNAPPLPAEQETPEIPPAEDVDTTKLDQGDVAEFESGKPDEPEAEAAPAQPARDTGGAAAVGPEGGAAPADVAARVAAPGPGRPLPAEVRSFMEPRFGAEFGRVRVHDAAGDRRAARRIGARAFTHGADVWIGPGESVQDRRLMAHELTHVVQQTGRGAQAPAAGAAPALSADAAMPLRRGWLANKAEKYARQVPGYTLVCVILGKSPITGDPVPRTAENLIGGFMGLVPGGTLLFDRLKEARVLERAFAWVSERLSSLDITWSRVMRLIDEVIDVFPTWHPIREIERIFGPLVSDILTFLSEVKDKILELIVEGALKLAGSYGERVWGIVQQARETIHLILDDPLGFAKNLIFAVVKGVGQFADHALEHLKKGLLGWLFGALGDAGLTLPDKLDFRGLLSIALQILGLTYASFREMLVKALGEDGERKVRFIEKSVEVATILVKEGFVGLWQKLLEMIGSFKETVVDGIKDYVTTSVVKAGLAWLASLTNPFGAIIRIAVAIYDMIVVFLERLDQIIEVATALFSSMGAIARGQLQSAADHVEATMGRTVPVVIAFIAGFLRLGGISASIRNTFAKIRAPADRAKEKMVVFLVKKSQKLLAGVIGRLNRKRSLPGETFRIGDKEHRLYAKKKGRKAEIMVASTERPLNDVEALDIIEAKKIEDAKARTAADSFNKEVAKGDKEVSAEARKTDLDSRKTNNRRALNKLRDELKEMARGIEAAARPLVESGAAEASEDGPLFRAREPRSELEGSAGSYREVKKLSAKAVPGGANRRESTYYEADHVIEKRFPKAVIENLHLLDPRQRPAGGEPTLIRASAREANTRSASGASVGAATAAQYKAGKPFGQLGEGAAIARIDDDASDFPAILVYHRAHLKGGEKGAGRGGHEEMVAAAAKAQDPHLALRGALRKQLDQELAAIAQAYDSDTAAPEAVRQKVRAGLDILRERNVALYGLGGGGAGGAGAAAPPPGGAPAAAEAKSDFTFTPGPKDAGKPDFLSIEGAGGPYSEKSALARGYGDYFETDHIIDKSVPLTVKGLTLGDPRVLKRAQEKAKPPKSKAAARAAAQREAGLGGKPFISGQGLAGYTLEAGFSVVLYRPIHRAITQALSTEAPLPEGWAGKLPDEGIGAVARYIEEGDEEQIGSAQAAFGRHMKGVFLRRTRQHADEVAEEYRKELPKVALLNPGREAQAREQMRLILQTVERSLRDAERRSGGLF</sequence>
<dbReference type="RefSeq" id="WP_160938779.1">
    <property type="nucleotide sequence ID" value="NZ_SNVJ01000020.1"/>
</dbReference>
<feature type="region of interest" description="Disordered" evidence="1">
    <location>
        <begin position="821"/>
        <end position="847"/>
    </location>
</feature>
<keyword evidence="4" id="KW-1185">Reference proteome</keyword>
<feature type="compositionally biased region" description="Low complexity" evidence="1">
    <location>
        <begin position="1"/>
        <end position="13"/>
    </location>
</feature>
<organism evidence="3 4">
    <name type="scientific">Teichococcus coralli</name>
    <dbReference type="NCBI Taxonomy" id="2545983"/>
    <lineage>
        <taxon>Bacteria</taxon>
        <taxon>Pseudomonadati</taxon>
        <taxon>Pseudomonadota</taxon>
        <taxon>Alphaproteobacteria</taxon>
        <taxon>Acetobacterales</taxon>
        <taxon>Roseomonadaceae</taxon>
        <taxon>Roseomonas</taxon>
    </lineage>
</organism>
<feature type="region of interest" description="Disordered" evidence="1">
    <location>
        <begin position="44"/>
        <end position="160"/>
    </location>
</feature>
<dbReference type="Proteomes" id="UP000460715">
    <property type="component" value="Unassembled WGS sequence"/>
</dbReference>
<feature type="compositionally biased region" description="Low complexity" evidence="1">
    <location>
        <begin position="138"/>
        <end position="160"/>
    </location>
</feature>
<evidence type="ECO:0000259" key="2">
    <source>
        <dbReference type="Pfam" id="PF13699"/>
    </source>
</evidence>
<dbReference type="Pfam" id="PF13699">
    <property type="entry name" value="eCIS_core"/>
    <property type="match status" value="1"/>
</dbReference>
<dbReference type="OrthoDB" id="7387101at2"/>
<feature type="region of interest" description="Disordered" evidence="1">
    <location>
        <begin position="1"/>
        <end position="25"/>
    </location>
</feature>
<reference evidence="3 4" key="1">
    <citation type="submission" date="2019-03" db="EMBL/GenBank/DDBJ databases">
        <title>Roseomonas sp. a novel Roseomonas species isolated from Sea whip Gorgonian.</title>
        <authorList>
            <person name="Li F."/>
            <person name="Pan X."/>
            <person name="Huang S."/>
            <person name="Li Z."/>
            <person name="Meng B."/>
        </authorList>
    </citation>
    <scope>NUCLEOTIDE SEQUENCE [LARGE SCALE GENOMIC DNA]</scope>
    <source>
        <strain evidence="3 4">M0104</strain>
    </source>
</reference>
<dbReference type="InterPro" id="IPR025295">
    <property type="entry name" value="eCIS_core_dom"/>
</dbReference>
<gene>
    <name evidence="3" type="ORF">E0493_18640</name>
</gene>
<evidence type="ECO:0000313" key="3">
    <source>
        <dbReference type="EMBL" id="MXP65369.1"/>
    </source>
</evidence>
<accession>A0A845BPN6</accession>
<evidence type="ECO:0000256" key="1">
    <source>
        <dbReference type="SAM" id="MobiDB-lite"/>
    </source>
</evidence>